<evidence type="ECO:0000256" key="1">
    <source>
        <dbReference type="SAM" id="MobiDB-lite"/>
    </source>
</evidence>
<protein>
    <recommendedName>
        <fullName evidence="4">Secreted protein</fullName>
    </recommendedName>
</protein>
<accession>A0ABU7CEB9</accession>
<dbReference type="Proteomes" id="UP001345963">
    <property type="component" value="Unassembled WGS sequence"/>
</dbReference>
<evidence type="ECO:0008006" key="4">
    <source>
        <dbReference type="Google" id="ProtNLM"/>
    </source>
</evidence>
<feature type="region of interest" description="Disordered" evidence="1">
    <location>
        <begin position="79"/>
        <end position="99"/>
    </location>
</feature>
<organism evidence="2 3">
    <name type="scientific">Ataeniobius toweri</name>
    <dbReference type="NCBI Taxonomy" id="208326"/>
    <lineage>
        <taxon>Eukaryota</taxon>
        <taxon>Metazoa</taxon>
        <taxon>Chordata</taxon>
        <taxon>Craniata</taxon>
        <taxon>Vertebrata</taxon>
        <taxon>Euteleostomi</taxon>
        <taxon>Actinopterygii</taxon>
        <taxon>Neopterygii</taxon>
        <taxon>Teleostei</taxon>
        <taxon>Neoteleostei</taxon>
        <taxon>Acanthomorphata</taxon>
        <taxon>Ovalentaria</taxon>
        <taxon>Atherinomorphae</taxon>
        <taxon>Cyprinodontiformes</taxon>
        <taxon>Goodeidae</taxon>
        <taxon>Ataeniobius</taxon>
    </lineage>
</organism>
<comment type="caution">
    <text evidence="2">The sequence shown here is derived from an EMBL/GenBank/DDBJ whole genome shotgun (WGS) entry which is preliminary data.</text>
</comment>
<dbReference type="EMBL" id="JAHUTI010089867">
    <property type="protein sequence ID" value="MED6261302.1"/>
    <property type="molecule type" value="Genomic_DNA"/>
</dbReference>
<reference evidence="2 3" key="1">
    <citation type="submission" date="2021-07" db="EMBL/GenBank/DDBJ databases">
        <authorList>
            <person name="Palmer J.M."/>
        </authorList>
    </citation>
    <scope>NUCLEOTIDE SEQUENCE [LARGE SCALE GENOMIC DNA]</scope>
    <source>
        <strain evidence="2 3">AT_MEX2019</strain>
        <tissue evidence="2">Muscle</tissue>
    </source>
</reference>
<evidence type="ECO:0000313" key="3">
    <source>
        <dbReference type="Proteomes" id="UP001345963"/>
    </source>
</evidence>
<proteinExistence type="predicted"/>
<keyword evidence="3" id="KW-1185">Reference proteome</keyword>
<feature type="compositionally biased region" description="Basic residues" evidence="1">
    <location>
        <begin position="89"/>
        <end position="99"/>
    </location>
</feature>
<sequence>MMQRQLHLTPVQVLVPVRVQCWAWHWHCAVTIAVSGVTTWVSTSSSREDLELLSSPPSVGCPAGLRVGSDWPIRAAHHMIPPIREERKKTMKQQRRQKQ</sequence>
<name>A0ABU7CEB9_9TELE</name>
<gene>
    <name evidence="2" type="ORF">ATANTOWER_003363</name>
</gene>
<evidence type="ECO:0000313" key="2">
    <source>
        <dbReference type="EMBL" id="MED6261302.1"/>
    </source>
</evidence>